<protein>
    <recommendedName>
        <fullName evidence="1">DUF5675 domain-containing protein</fullName>
    </recommendedName>
</protein>
<evidence type="ECO:0000313" key="2">
    <source>
        <dbReference type="EMBL" id="GAO45396.1"/>
    </source>
</evidence>
<dbReference type="AlphaFoldDB" id="A0A0E9N6S5"/>
<dbReference type="RefSeq" id="WP_046371412.1">
    <property type="nucleotide sequence ID" value="NZ_BBWV01000005.1"/>
</dbReference>
<dbReference type="Pfam" id="PF18925">
    <property type="entry name" value="DUF5675"/>
    <property type="match status" value="1"/>
</dbReference>
<sequence length="132" mass="15223">MELLLEREYDSSGTSGILSCEERFVCFTIELPWRDNKRMISCIPEGRYPLALRYSERHRWHLQVQNVPGRSLILLHKANNAAKELKGCIAPVSELVRPGVGKRSNDAFCKLMQLVKGGLERREEAWLRLTKL</sequence>
<proteinExistence type="predicted"/>
<evidence type="ECO:0000259" key="1">
    <source>
        <dbReference type="Pfam" id="PF18925"/>
    </source>
</evidence>
<comment type="caution">
    <text evidence="2">The sequence shown here is derived from an EMBL/GenBank/DDBJ whole genome shotgun (WGS) entry which is preliminary data.</text>
</comment>
<name>A0A0E9N6S5_9BACT</name>
<accession>A0A0E9N6S5</accession>
<dbReference type="OrthoDB" id="707810at2"/>
<dbReference type="Proteomes" id="UP000033121">
    <property type="component" value="Unassembled WGS sequence"/>
</dbReference>
<gene>
    <name evidence="2" type="ORF">FPE01S_05_00910</name>
</gene>
<dbReference type="STRING" id="1220578.FPE01S_05_00910"/>
<evidence type="ECO:0000313" key="3">
    <source>
        <dbReference type="Proteomes" id="UP000033121"/>
    </source>
</evidence>
<reference evidence="2 3" key="1">
    <citation type="submission" date="2015-04" db="EMBL/GenBank/DDBJ databases">
        <title>Whole genome shotgun sequence of Flavihumibacter petaseus NBRC 106054.</title>
        <authorList>
            <person name="Miyazawa S."/>
            <person name="Hosoyama A."/>
            <person name="Hashimoto M."/>
            <person name="Noguchi M."/>
            <person name="Tsuchikane K."/>
            <person name="Ohji S."/>
            <person name="Yamazoe A."/>
            <person name="Ichikawa N."/>
            <person name="Kimura A."/>
            <person name="Fujita N."/>
        </authorList>
    </citation>
    <scope>NUCLEOTIDE SEQUENCE [LARGE SCALE GENOMIC DNA]</scope>
    <source>
        <strain evidence="2 3">NBRC 106054</strain>
    </source>
</reference>
<keyword evidence="3" id="KW-1185">Reference proteome</keyword>
<feature type="domain" description="DUF5675" evidence="1">
    <location>
        <begin position="5"/>
        <end position="116"/>
    </location>
</feature>
<dbReference type="InterPro" id="IPR043732">
    <property type="entry name" value="DUF5675"/>
</dbReference>
<organism evidence="2 3">
    <name type="scientific">Flavihumibacter petaseus NBRC 106054</name>
    <dbReference type="NCBI Taxonomy" id="1220578"/>
    <lineage>
        <taxon>Bacteria</taxon>
        <taxon>Pseudomonadati</taxon>
        <taxon>Bacteroidota</taxon>
        <taxon>Chitinophagia</taxon>
        <taxon>Chitinophagales</taxon>
        <taxon>Chitinophagaceae</taxon>
        <taxon>Flavihumibacter</taxon>
    </lineage>
</organism>
<dbReference type="EMBL" id="BBWV01000005">
    <property type="protein sequence ID" value="GAO45396.1"/>
    <property type="molecule type" value="Genomic_DNA"/>
</dbReference>